<feature type="region of interest" description="Disordered" evidence="1">
    <location>
        <begin position="298"/>
        <end position="317"/>
    </location>
</feature>
<dbReference type="OMA" id="HEYSSHT"/>
<gene>
    <name evidence="2" type="ORF">scyTo_0015848</name>
</gene>
<feature type="compositionally biased region" description="Polar residues" evidence="1">
    <location>
        <begin position="308"/>
        <end position="317"/>
    </location>
</feature>
<evidence type="ECO:0008006" key="4">
    <source>
        <dbReference type="Google" id="ProtNLM"/>
    </source>
</evidence>
<sequence length="629" mass="68335">MEPEVITMYSSSPPPLDDGTEIDDEEFGEFGGFSGVGSSTLGYADFDLEDHHGNFLPQNHFVPGHEYSSHTDVFADFHSANASEGKDFISGFSRSAEGMPMPNEVSISTEKDLVRSKSSRNDFDYTATEQTMESIKQMEVTARFDSLAKDAHAIDSEPGEHCNGQKSNPEILTNGYPIKDSTHTQGIENMDNTSDQATANAHISESVPRPIEDFTAFSAFSNVKEPPNLTAENTSGSLSTTSKAPLKEHDSGNHSAFGELPNVLVSSNFAADCDQLKVTSSCKSGNGNITSADVDCTQSSSSEHSTSADTNIANNNWNSSESMEHIETRDQNAQHSVHELLDKVEETTTTEIKGIQLVVDRSDSKNQDIPEPELETCIHDEEEYGDFTNNVVCKMSTIEQGHVAVSDEQPEADMTRPEENESDHFGISRGNCSQDGDCSTFSPVLNSDPADDDFGTVDVHCVNSDSKAASKLTTDELSIFREPGVKDGFGDFGRVSTDSLKTFANMSDSPAEKEVETEHEGDLEFGFKSDEDFSMGGQDTKWNAFGDSVAESTSWAAFGEEQSLGAFKEEMSQCSRTEPALSSNTQLTGWADPTSVQPIEEKTRIKSSSPVEESMSQVIGFNEVTVKSP</sequence>
<protein>
    <recommendedName>
        <fullName evidence="4">Aftiphilin clathrin-binding box domain-containing protein</fullName>
    </recommendedName>
</protein>
<comment type="caution">
    <text evidence="2">The sequence shown here is derived from an EMBL/GenBank/DDBJ whole genome shotgun (WGS) entry which is preliminary data.</text>
</comment>
<dbReference type="STRING" id="75743.A0A401PZN2"/>
<evidence type="ECO:0000313" key="3">
    <source>
        <dbReference type="Proteomes" id="UP000288216"/>
    </source>
</evidence>
<dbReference type="OrthoDB" id="5917212at2759"/>
<dbReference type="EMBL" id="BFAA01009195">
    <property type="protein sequence ID" value="GCB78576.1"/>
    <property type="molecule type" value="Genomic_DNA"/>
</dbReference>
<proteinExistence type="predicted"/>
<name>A0A401PZN2_SCYTO</name>
<feature type="region of interest" description="Disordered" evidence="1">
    <location>
        <begin position="1"/>
        <end position="21"/>
    </location>
</feature>
<dbReference type="Proteomes" id="UP000288216">
    <property type="component" value="Unassembled WGS sequence"/>
</dbReference>
<accession>A0A401PZN2</accession>
<feature type="region of interest" description="Disordered" evidence="1">
    <location>
        <begin position="225"/>
        <end position="248"/>
    </location>
</feature>
<reference evidence="2 3" key="1">
    <citation type="journal article" date="2018" name="Nat. Ecol. Evol.">
        <title>Shark genomes provide insights into elasmobranch evolution and the origin of vertebrates.</title>
        <authorList>
            <person name="Hara Y"/>
            <person name="Yamaguchi K"/>
            <person name="Onimaru K"/>
            <person name="Kadota M"/>
            <person name="Koyanagi M"/>
            <person name="Keeley SD"/>
            <person name="Tatsumi K"/>
            <person name="Tanaka K"/>
            <person name="Motone F"/>
            <person name="Kageyama Y"/>
            <person name="Nozu R"/>
            <person name="Adachi N"/>
            <person name="Nishimura O"/>
            <person name="Nakagawa R"/>
            <person name="Tanegashima C"/>
            <person name="Kiyatake I"/>
            <person name="Matsumoto R"/>
            <person name="Murakumo K"/>
            <person name="Nishida K"/>
            <person name="Terakita A"/>
            <person name="Kuratani S"/>
            <person name="Sato K"/>
            <person name="Hyodo S Kuraku.S."/>
        </authorList>
    </citation>
    <scope>NUCLEOTIDE SEQUENCE [LARGE SCALE GENOMIC DNA]</scope>
</reference>
<evidence type="ECO:0000313" key="2">
    <source>
        <dbReference type="EMBL" id="GCB78576.1"/>
    </source>
</evidence>
<organism evidence="2 3">
    <name type="scientific">Scyliorhinus torazame</name>
    <name type="common">Cloudy catshark</name>
    <name type="synonym">Catulus torazame</name>
    <dbReference type="NCBI Taxonomy" id="75743"/>
    <lineage>
        <taxon>Eukaryota</taxon>
        <taxon>Metazoa</taxon>
        <taxon>Chordata</taxon>
        <taxon>Craniata</taxon>
        <taxon>Vertebrata</taxon>
        <taxon>Chondrichthyes</taxon>
        <taxon>Elasmobranchii</taxon>
        <taxon>Galeomorphii</taxon>
        <taxon>Galeoidea</taxon>
        <taxon>Carcharhiniformes</taxon>
        <taxon>Scyliorhinidae</taxon>
        <taxon>Scyliorhinus</taxon>
    </lineage>
</organism>
<feature type="compositionally biased region" description="Polar residues" evidence="1">
    <location>
        <begin position="230"/>
        <end position="243"/>
    </location>
</feature>
<keyword evidence="3" id="KW-1185">Reference proteome</keyword>
<evidence type="ECO:0000256" key="1">
    <source>
        <dbReference type="SAM" id="MobiDB-lite"/>
    </source>
</evidence>
<dbReference type="AlphaFoldDB" id="A0A401PZN2"/>